<sequence length="246" mass="28602">MRSRLNQNATEKTKLSALEAENRELKKARPQGDAAVKKMKKLEDLEIKLNERANKLNEKIEALASSKDSAVAFDPSVKEAEAARTAWKKEKEELLVQMEQLHRIIEQLEEQDKKASSCISKLQQALDAEQLAVSHSKILSSGDFRGQLRYIQQLQDKLQDQEILRYDLQLKPDSYTACCYTEQTIDHFTEDHTIDYEHMTRVQRRQYVVDQAKRFKNSPYGNGSELRKDLDYFANTRNMRWTVCTT</sequence>
<reference evidence="2" key="1">
    <citation type="submission" date="2021-01" db="EMBL/GenBank/DDBJ databases">
        <title>Phytophthora aleatoria, a newly-described species from Pinus radiata is distinct from Phytophthora cactorum isolates based on comparative genomics.</title>
        <authorList>
            <person name="Mcdougal R."/>
            <person name="Panda P."/>
            <person name="Williams N."/>
            <person name="Studholme D.J."/>
        </authorList>
    </citation>
    <scope>NUCLEOTIDE SEQUENCE</scope>
    <source>
        <strain evidence="2">NZFS 4037</strain>
    </source>
</reference>
<name>A0A8J5LXI1_9STRA</name>
<dbReference type="EMBL" id="JAENGY010003668">
    <property type="protein sequence ID" value="KAG6941429.1"/>
    <property type="molecule type" value="Genomic_DNA"/>
</dbReference>
<evidence type="ECO:0000256" key="1">
    <source>
        <dbReference type="SAM" id="MobiDB-lite"/>
    </source>
</evidence>
<dbReference type="AlphaFoldDB" id="A0A8J5LXI1"/>
<organism evidence="2 3">
    <name type="scientific">Phytophthora aleatoria</name>
    <dbReference type="NCBI Taxonomy" id="2496075"/>
    <lineage>
        <taxon>Eukaryota</taxon>
        <taxon>Sar</taxon>
        <taxon>Stramenopiles</taxon>
        <taxon>Oomycota</taxon>
        <taxon>Peronosporomycetes</taxon>
        <taxon>Peronosporales</taxon>
        <taxon>Peronosporaceae</taxon>
        <taxon>Phytophthora</taxon>
    </lineage>
</organism>
<gene>
    <name evidence="2" type="ORF">JG688_00018676</name>
</gene>
<feature type="region of interest" description="Disordered" evidence="1">
    <location>
        <begin position="1"/>
        <end position="32"/>
    </location>
</feature>
<proteinExistence type="predicted"/>
<protein>
    <submittedName>
        <fullName evidence="2">Uncharacterized protein</fullName>
    </submittedName>
</protein>
<evidence type="ECO:0000313" key="2">
    <source>
        <dbReference type="EMBL" id="KAG6941429.1"/>
    </source>
</evidence>
<keyword evidence="3" id="KW-1185">Reference proteome</keyword>
<accession>A0A8J5LXI1</accession>
<feature type="compositionally biased region" description="Polar residues" evidence="1">
    <location>
        <begin position="1"/>
        <end position="10"/>
    </location>
</feature>
<comment type="caution">
    <text evidence="2">The sequence shown here is derived from an EMBL/GenBank/DDBJ whole genome shotgun (WGS) entry which is preliminary data.</text>
</comment>
<dbReference type="Proteomes" id="UP000709295">
    <property type="component" value="Unassembled WGS sequence"/>
</dbReference>
<evidence type="ECO:0000313" key="3">
    <source>
        <dbReference type="Proteomes" id="UP000709295"/>
    </source>
</evidence>